<proteinExistence type="predicted"/>
<protein>
    <submittedName>
        <fullName evidence="1">Uncharacterized protein</fullName>
    </submittedName>
</protein>
<evidence type="ECO:0000313" key="1">
    <source>
        <dbReference type="EMBL" id="CAA9295801.1"/>
    </source>
</evidence>
<sequence length="118" mass="13748">MSRTAIKCNCGQRIGQKDVMQTGYYMRMFGPSFVYVKFRCSRCKKLGEQFVKQEDWEDGILKDATTEVNTTERERFESLGPIDVREMVDFHYALENLGDLSDLKAQFEKPANSEEKEK</sequence>
<reference evidence="1" key="1">
    <citation type="submission" date="2020-02" db="EMBL/GenBank/DDBJ databases">
        <authorList>
            <person name="Meier V. D."/>
        </authorList>
    </citation>
    <scope>NUCLEOTIDE SEQUENCE</scope>
    <source>
        <strain evidence="1">AVDCRST_MAG63</strain>
    </source>
</reference>
<accession>A0A6J4K4Z2</accession>
<dbReference type="EMBL" id="CADCTO010000668">
    <property type="protein sequence ID" value="CAA9295801.1"/>
    <property type="molecule type" value="Genomic_DNA"/>
</dbReference>
<gene>
    <name evidence="1" type="ORF">AVDCRST_MAG63-4757</name>
</gene>
<organism evidence="1">
    <name type="scientific">uncultured Armatimonadetes bacterium</name>
    <dbReference type="NCBI Taxonomy" id="157466"/>
    <lineage>
        <taxon>Bacteria</taxon>
        <taxon>Bacillati</taxon>
        <taxon>Armatimonadota</taxon>
        <taxon>environmental samples</taxon>
    </lineage>
</organism>
<name>A0A6J4K4Z2_9BACT</name>
<dbReference type="AlphaFoldDB" id="A0A6J4K4Z2"/>